<evidence type="ECO:0000256" key="1">
    <source>
        <dbReference type="SAM" id="Phobius"/>
    </source>
</evidence>
<keyword evidence="1" id="KW-0472">Membrane</keyword>
<feature type="transmembrane region" description="Helical" evidence="1">
    <location>
        <begin position="35"/>
        <end position="52"/>
    </location>
</feature>
<gene>
    <name evidence="2" type="ORF">PRUB_a1522</name>
</gene>
<reference evidence="2 3" key="1">
    <citation type="journal article" date="2012" name="J. Bacteriol.">
        <title>Genome sequence of the cycloprodigiosin-producing bacterial strain Pseudoalteromonas rubra ATCC 29570(T).</title>
        <authorList>
            <person name="Xie B.B."/>
            <person name="Shu Y.L."/>
            <person name="Qin Q.L."/>
            <person name="Rong J.C."/>
            <person name="Zhang X.Y."/>
            <person name="Chen X.L."/>
            <person name="Zhou B.C."/>
            <person name="Zhang Y.Z."/>
        </authorList>
    </citation>
    <scope>NUCLEOTIDE SEQUENCE [LARGE SCALE GENOMIC DNA]</scope>
    <source>
        <strain evidence="2 3">DSM 6842</strain>
    </source>
</reference>
<dbReference type="Proteomes" id="UP000016480">
    <property type="component" value="Unassembled WGS sequence"/>
</dbReference>
<name>A0A8T0CCM7_9GAMM</name>
<accession>A0A8T0CCM7</accession>
<dbReference type="GeneID" id="61355691"/>
<evidence type="ECO:0000313" key="2">
    <source>
        <dbReference type="EMBL" id="KAF7788534.1"/>
    </source>
</evidence>
<dbReference type="EMBL" id="AHCD03000020">
    <property type="protein sequence ID" value="KAF7788534.1"/>
    <property type="molecule type" value="Genomic_DNA"/>
</dbReference>
<dbReference type="AlphaFoldDB" id="A0A8T0CCM7"/>
<dbReference type="RefSeq" id="WP_010386709.1">
    <property type="nucleotide sequence ID" value="NZ_AHCD03000020.1"/>
</dbReference>
<sequence>MTLTPPPGHNHNEAPPSAVHVMFGNFTASVKDHKALVIIMSVVLFALCLFLMKPDQVKEFLDRRFIEPDAWEQYDLYDEAQKSVFEVIENWNRIKSIDDTHTTEVKTIRANIKGVLHRFKNLETSSLPRINVVIWHHDLARLYNIQFDITKNERYLKKALEHLAVADKISSGDVTPKLTKAEIMFFEEHDISHEIQWTYLASYSINAALGRKQYSTELNEIKVYFGGCRMLLDESLEHKRMLQGIGCDA</sequence>
<comment type="caution">
    <text evidence="2">The sequence shown here is derived from an EMBL/GenBank/DDBJ whole genome shotgun (WGS) entry which is preliminary data.</text>
</comment>
<protein>
    <submittedName>
        <fullName evidence="2">Uncharacterized protein</fullName>
    </submittedName>
</protein>
<evidence type="ECO:0000313" key="3">
    <source>
        <dbReference type="Proteomes" id="UP000016480"/>
    </source>
</evidence>
<keyword evidence="1" id="KW-0812">Transmembrane</keyword>
<organism evidence="2 3">
    <name type="scientific">Pseudoalteromonas rubra</name>
    <dbReference type="NCBI Taxonomy" id="43658"/>
    <lineage>
        <taxon>Bacteria</taxon>
        <taxon>Pseudomonadati</taxon>
        <taxon>Pseudomonadota</taxon>
        <taxon>Gammaproteobacteria</taxon>
        <taxon>Alteromonadales</taxon>
        <taxon>Pseudoalteromonadaceae</taxon>
        <taxon>Pseudoalteromonas</taxon>
    </lineage>
</organism>
<proteinExistence type="predicted"/>
<keyword evidence="1" id="KW-1133">Transmembrane helix</keyword>